<gene>
    <name evidence="1" type="ORF">PsorP6_007540</name>
</gene>
<name>A0ACC0WAT6_9STRA</name>
<reference evidence="1 2" key="1">
    <citation type="journal article" date="2022" name="bioRxiv">
        <title>The genome of the oomycete Peronosclerospora sorghi, a cosmopolitan pathogen of maize and sorghum, is inflated with dispersed pseudogenes.</title>
        <authorList>
            <person name="Fletcher K."/>
            <person name="Martin F."/>
            <person name="Isakeit T."/>
            <person name="Cavanaugh K."/>
            <person name="Magill C."/>
            <person name="Michelmore R."/>
        </authorList>
    </citation>
    <scope>NUCLEOTIDE SEQUENCE [LARGE SCALE GENOMIC DNA]</scope>
    <source>
        <strain evidence="1">P6</strain>
    </source>
</reference>
<protein>
    <submittedName>
        <fullName evidence="1">Uncharacterized protein</fullName>
    </submittedName>
</protein>
<evidence type="ECO:0000313" key="2">
    <source>
        <dbReference type="Proteomes" id="UP001163321"/>
    </source>
</evidence>
<dbReference type="EMBL" id="CM047582">
    <property type="protein sequence ID" value="KAI9915938.1"/>
    <property type="molecule type" value="Genomic_DNA"/>
</dbReference>
<accession>A0ACC0WAT6</accession>
<organism evidence="1 2">
    <name type="scientific">Peronosclerospora sorghi</name>
    <dbReference type="NCBI Taxonomy" id="230839"/>
    <lineage>
        <taxon>Eukaryota</taxon>
        <taxon>Sar</taxon>
        <taxon>Stramenopiles</taxon>
        <taxon>Oomycota</taxon>
        <taxon>Peronosporomycetes</taxon>
        <taxon>Peronosporales</taxon>
        <taxon>Peronosporaceae</taxon>
        <taxon>Peronosclerospora</taxon>
    </lineage>
</organism>
<keyword evidence="2" id="KW-1185">Reference proteome</keyword>
<evidence type="ECO:0000313" key="1">
    <source>
        <dbReference type="EMBL" id="KAI9915938.1"/>
    </source>
</evidence>
<comment type="caution">
    <text evidence="1">The sequence shown here is derived from an EMBL/GenBank/DDBJ whole genome shotgun (WGS) entry which is preliminary data.</text>
</comment>
<proteinExistence type="predicted"/>
<sequence length="62" mass="7184">MALFPKGLYGMYADENEVVWYNREVENGSPWKVPPVAEETLLNVSYDEHCNRDEISLSAMQF</sequence>
<dbReference type="Proteomes" id="UP001163321">
    <property type="component" value="Chromosome 3"/>
</dbReference>